<organism evidence="2 3">
    <name type="scientific">Hydrogenoanaerobacterium saccharovorans</name>
    <dbReference type="NCBI Taxonomy" id="474960"/>
    <lineage>
        <taxon>Bacteria</taxon>
        <taxon>Bacillati</taxon>
        <taxon>Bacillota</taxon>
        <taxon>Clostridia</taxon>
        <taxon>Eubacteriales</taxon>
        <taxon>Oscillospiraceae</taxon>
        <taxon>Hydrogenoanaerobacterium</taxon>
    </lineage>
</organism>
<evidence type="ECO:0000313" key="3">
    <source>
        <dbReference type="Proteomes" id="UP000724149"/>
    </source>
</evidence>
<comment type="caution">
    <text evidence="2">The sequence shown here is derived from an EMBL/GenBank/DDBJ whole genome shotgun (WGS) entry which is preliminary data.</text>
</comment>
<dbReference type="EMBL" id="JACSNR010000004">
    <property type="protein sequence ID" value="MBM6922980.1"/>
    <property type="molecule type" value="Genomic_DNA"/>
</dbReference>
<sequence>MKKHSKPSPQPEHCEGNLTRPGTASQLHGAYEFQAITPNHKDGRTAPDGSIPLDQVIEAKEFVEENQK</sequence>
<evidence type="ECO:0000313" key="2">
    <source>
        <dbReference type="EMBL" id="MBM6922980.1"/>
    </source>
</evidence>
<accession>A0ABS2GKG0</accession>
<evidence type="ECO:0000256" key="1">
    <source>
        <dbReference type="SAM" id="MobiDB-lite"/>
    </source>
</evidence>
<dbReference type="Proteomes" id="UP000724149">
    <property type="component" value="Unassembled WGS sequence"/>
</dbReference>
<proteinExistence type="predicted"/>
<protein>
    <submittedName>
        <fullName evidence="2">Uncharacterized protein</fullName>
    </submittedName>
</protein>
<feature type="region of interest" description="Disordered" evidence="1">
    <location>
        <begin position="1"/>
        <end position="23"/>
    </location>
</feature>
<keyword evidence="3" id="KW-1185">Reference proteome</keyword>
<dbReference type="RefSeq" id="WP_177502161.1">
    <property type="nucleotide sequence ID" value="NZ_JACSNR010000004.1"/>
</dbReference>
<name>A0ABS2GKG0_9FIRM</name>
<reference evidence="2 3" key="1">
    <citation type="journal article" date="2021" name="Sci. Rep.">
        <title>The distribution of antibiotic resistance genes in chicken gut microbiota commensals.</title>
        <authorList>
            <person name="Juricova H."/>
            <person name="Matiasovicova J."/>
            <person name="Kubasova T."/>
            <person name="Cejkova D."/>
            <person name="Rychlik I."/>
        </authorList>
    </citation>
    <scope>NUCLEOTIDE SEQUENCE [LARGE SCALE GENOMIC DNA]</scope>
    <source>
        <strain evidence="2 3">An564</strain>
    </source>
</reference>
<gene>
    <name evidence="2" type="ORF">H9X81_04650</name>
</gene>